<dbReference type="Proteomes" id="UP001177023">
    <property type="component" value="Unassembled WGS sequence"/>
</dbReference>
<evidence type="ECO:0000256" key="3">
    <source>
        <dbReference type="ARBA" id="ARBA00022574"/>
    </source>
</evidence>
<dbReference type="Pfam" id="PF11816">
    <property type="entry name" value="DUF3337"/>
    <property type="match status" value="1"/>
</dbReference>
<feature type="repeat" description="WD" evidence="5">
    <location>
        <begin position="30"/>
        <end position="61"/>
    </location>
</feature>
<reference evidence="6" key="1">
    <citation type="submission" date="2023-06" db="EMBL/GenBank/DDBJ databases">
        <authorList>
            <person name="Delattre M."/>
        </authorList>
    </citation>
    <scope>NUCLEOTIDE SEQUENCE</scope>
    <source>
        <strain evidence="6">AF72</strain>
    </source>
</reference>
<dbReference type="SUPFAM" id="SSF50978">
    <property type="entry name" value="WD40 repeat-like"/>
    <property type="match status" value="1"/>
</dbReference>
<dbReference type="EMBL" id="CATQJA010002467">
    <property type="protein sequence ID" value="CAJ0570765.1"/>
    <property type="molecule type" value="Genomic_DNA"/>
</dbReference>
<dbReference type="InterPro" id="IPR001680">
    <property type="entry name" value="WD40_rpt"/>
</dbReference>
<dbReference type="InterPro" id="IPR015943">
    <property type="entry name" value="WD40/YVTN_repeat-like_dom_sf"/>
</dbReference>
<accession>A0AA36CMI8</accession>
<dbReference type="AlphaFoldDB" id="A0AA36CMI8"/>
<dbReference type="InterPro" id="IPR020472">
    <property type="entry name" value="WD40_PAC1"/>
</dbReference>
<feature type="repeat" description="WD" evidence="5">
    <location>
        <begin position="121"/>
        <end position="162"/>
    </location>
</feature>
<dbReference type="Pfam" id="PF00400">
    <property type="entry name" value="WD40"/>
    <property type="match status" value="5"/>
</dbReference>
<protein>
    <recommendedName>
        <fullName evidence="2">WD repeat-containing protein 48 homolog</fullName>
    </recommendedName>
</protein>
<evidence type="ECO:0000256" key="4">
    <source>
        <dbReference type="ARBA" id="ARBA00022737"/>
    </source>
</evidence>
<keyword evidence="4" id="KW-0677">Repeat</keyword>
<gene>
    <name evidence="6" type="ORF">MSPICULIGERA_LOCUS9201</name>
</gene>
<name>A0AA36CMI8_9BILA</name>
<dbReference type="PANTHER" id="PTHR19862:SF14">
    <property type="entry name" value="WD REPEAT-CONTAINING PROTEIN 48"/>
    <property type="match status" value="1"/>
</dbReference>
<feature type="repeat" description="WD" evidence="5">
    <location>
        <begin position="214"/>
        <end position="255"/>
    </location>
</feature>
<dbReference type="InterPro" id="IPR051246">
    <property type="entry name" value="WDR48"/>
</dbReference>
<proteinExistence type="inferred from homology"/>
<dbReference type="Gene3D" id="2.130.10.10">
    <property type="entry name" value="YVTN repeat-like/Quinoprotein amine dehydrogenase"/>
    <property type="match status" value="2"/>
</dbReference>
<evidence type="ECO:0000256" key="1">
    <source>
        <dbReference type="ARBA" id="ARBA00006917"/>
    </source>
</evidence>
<dbReference type="PANTHER" id="PTHR19862">
    <property type="entry name" value="WD REPEAT-CONTAINING PROTEIN 48"/>
    <property type="match status" value="1"/>
</dbReference>
<dbReference type="PROSITE" id="PS00678">
    <property type="entry name" value="WD_REPEATS_1"/>
    <property type="match status" value="1"/>
</dbReference>
<dbReference type="CDD" id="cd00200">
    <property type="entry name" value="WD40"/>
    <property type="match status" value="1"/>
</dbReference>
<dbReference type="GO" id="GO:0000724">
    <property type="term" value="P:double-strand break repair via homologous recombination"/>
    <property type="evidence" value="ECO:0007669"/>
    <property type="project" value="TreeGrafter"/>
</dbReference>
<sequence>MTASTSTPHTIGVTYSNKRRISYILRDPEEKRHRAFINCLQWDPSTSRLFTGGADTIIRTWRDAPTHGQPQEAQYLSSMEHHTDWVNDMVLCGGGKFLLSASNDSTIKVWNATKTFCMSTLRTHVDYVSALAYAKESERVASAGFDNCVYLWDVETLTRLTATNNTVTTSALAGNKNSVYALGMNHAGTVVVSGSTEKVLRIWDPRTCQKMMKLRGHTDNIRAIVVSADGKQCISGSSDGSFRLWDLGMQRTVFTSNVHSEGVWALQTDAGWNHVYSGGRDKRVYRTSINNYTNSQLLCVEEAPVKQMLLLEADQPKSLWVASWTSTIRRWPIPQGSQLSINDAPECSSYDLIRFDDPKPLVSREDMIVPGAPSLRQHMVLNDKRHVVTRDSIGQIALWDVLSAKKVNEWTDKTMEEVVKEHSRKVFVPSWFLVDLKSGMLQIALDESDVFSAWVSAKDAGISDADQKVNYGGMVLRALFERWPECAAASDDPSLVGHPVIPSYTPLIVSESGTGRPLFRLLVRDANGEAESQMLSEVLPAWVIDVVQAGQLPKFSKMPFLLLPHPSLQQKQPKKDRLSATEMLQVRKVMEHVYEKVLHGGSEYSSLEAQPSLINRSPNIETCLELYCNDQKLDPEMDLRTVKHFIWKQGGDLVLQYKYLK</sequence>
<feature type="repeat" description="WD" evidence="5">
    <location>
        <begin position="79"/>
        <end position="120"/>
    </location>
</feature>
<dbReference type="PRINTS" id="PR00320">
    <property type="entry name" value="GPROTEINBRPT"/>
</dbReference>
<feature type="non-terminal residue" evidence="6">
    <location>
        <position position="661"/>
    </location>
</feature>
<organism evidence="6 7">
    <name type="scientific">Mesorhabditis spiculigera</name>
    <dbReference type="NCBI Taxonomy" id="96644"/>
    <lineage>
        <taxon>Eukaryota</taxon>
        <taxon>Metazoa</taxon>
        <taxon>Ecdysozoa</taxon>
        <taxon>Nematoda</taxon>
        <taxon>Chromadorea</taxon>
        <taxon>Rhabditida</taxon>
        <taxon>Rhabditina</taxon>
        <taxon>Rhabditomorpha</taxon>
        <taxon>Rhabditoidea</taxon>
        <taxon>Rhabditidae</taxon>
        <taxon>Mesorhabditinae</taxon>
        <taxon>Mesorhabditis</taxon>
    </lineage>
</organism>
<dbReference type="SMART" id="SM00320">
    <property type="entry name" value="WD40"/>
    <property type="match status" value="6"/>
</dbReference>
<evidence type="ECO:0000256" key="5">
    <source>
        <dbReference type="PROSITE-ProRule" id="PRU00221"/>
    </source>
</evidence>
<evidence type="ECO:0000313" key="7">
    <source>
        <dbReference type="Proteomes" id="UP001177023"/>
    </source>
</evidence>
<dbReference type="GO" id="GO:0043130">
    <property type="term" value="F:ubiquitin binding"/>
    <property type="evidence" value="ECO:0007669"/>
    <property type="project" value="TreeGrafter"/>
</dbReference>
<dbReference type="CDD" id="cd17041">
    <property type="entry name" value="Ubl_WDR48"/>
    <property type="match status" value="1"/>
</dbReference>
<keyword evidence="7" id="KW-1185">Reference proteome</keyword>
<comment type="caution">
    <text evidence="6">The sequence shown here is derived from an EMBL/GenBank/DDBJ whole genome shotgun (WGS) entry which is preliminary data.</text>
</comment>
<feature type="repeat" description="WD" evidence="5">
    <location>
        <begin position="172"/>
        <end position="213"/>
    </location>
</feature>
<comment type="similarity">
    <text evidence="1">Belongs to the WD repeat WDR48 family.</text>
</comment>
<evidence type="ECO:0000256" key="2">
    <source>
        <dbReference type="ARBA" id="ARBA00021538"/>
    </source>
</evidence>
<evidence type="ECO:0000313" key="6">
    <source>
        <dbReference type="EMBL" id="CAJ0570765.1"/>
    </source>
</evidence>
<dbReference type="InterPro" id="IPR019775">
    <property type="entry name" value="WD40_repeat_CS"/>
</dbReference>
<dbReference type="PROSITE" id="PS50082">
    <property type="entry name" value="WD_REPEATS_2"/>
    <property type="match status" value="5"/>
</dbReference>
<dbReference type="PROSITE" id="PS50294">
    <property type="entry name" value="WD_REPEATS_REGION"/>
    <property type="match status" value="5"/>
</dbReference>
<dbReference type="InterPro" id="IPR021772">
    <property type="entry name" value="WDR48/Bun107"/>
</dbReference>
<keyword evidence="3 5" id="KW-0853">WD repeat</keyword>
<dbReference type="InterPro" id="IPR036322">
    <property type="entry name" value="WD40_repeat_dom_sf"/>
</dbReference>